<dbReference type="InterPro" id="IPR058792">
    <property type="entry name" value="Beta-barrel_RND_2"/>
</dbReference>
<dbReference type="Gene3D" id="2.40.30.170">
    <property type="match status" value="1"/>
</dbReference>
<reference evidence="6" key="1">
    <citation type="submission" date="2017-09" db="EMBL/GenBank/DDBJ databases">
        <title>Genome sequence of Nannocystis excedens DSM 71.</title>
        <authorList>
            <person name="Blom J."/>
        </authorList>
    </citation>
    <scope>NUCLEOTIDE SEQUENCE [LARGE SCALE GENOMIC DNA]</scope>
    <source>
        <strain evidence="6">type strain: E19</strain>
    </source>
</reference>
<evidence type="ECO:0000256" key="1">
    <source>
        <dbReference type="ARBA" id="ARBA00009477"/>
    </source>
</evidence>
<dbReference type="Gene3D" id="2.40.420.20">
    <property type="match status" value="1"/>
</dbReference>
<dbReference type="GO" id="GO:1990281">
    <property type="term" value="C:efflux pump complex"/>
    <property type="evidence" value="ECO:0007669"/>
    <property type="project" value="TreeGrafter"/>
</dbReference>
<dbReference type="SUPFAM" id="SSF111369">
    <property type="entry name" value="HlyD-like secretion proteins"/>
    <property type="match status" value="1"/>
</dbReference>
<feature type="compositionally biased region" description="Low complexity" evidence="2">
    <location>
        <begin position="53"/>
        <end position="66"/>
    </location>
</feature>
<sequence length="412" mass="43044">MAAWKQALVAVCVIVAAATLWVRFDTEAAGRLVGWGVPASVIALVAPEQPTGADAAKAGGPSAAGAGRRGPGGPAPVLTAEVTEAITNDRVRAIGTGEAVKTVKLFPRASGMVTTVGFTAGQKVEGGAVLLQLDDDAEAIALQKAEVTLADAQRKVDRYDRLATGSAVSAVDRETARSELASANLAVRQARLDLDHRIVRAPFAGVLGLSNVEAGDLVTSTTEIATIDDRSRLKVEFRVPETYASDVTLDQQVDATTPSRPGKVFHGTVMAIGSRVEADSRTLPVQAAIENDDDDLRPGMSFLVELHFSGDHFPEVPSVAVQWDKQGTFVWRIQDGVAERVGVTIVERNMTTTLVAGDLKPGDIVVQEGVMRLRPGAKVLDVEAPAATPDNGGGTASPDKVSSESSSLKSPS</sequence>
<feature type="compositionally biased region" description="Low complexity" evidence="2">
    <location>
        <begin position="397"/>
        <end position="412"/>
    </location>
</feature>
<dbReference type="KEGG" id="hdi:HDIA_0900"/>
<dbReference type="OrthoDB" id="9806939at2"/>
<evidence type="ECO:0000313" key="5">
    <source>
        <dbReference type="EMBL" id="SON54441.1"/>
    </source>
</evidence>
<dbReference type="Gene3D" id="2.40.50.100">
    <property type="match status" value="1"/>
</dbReference>
<dbReference type="EMBL" id="LT960614">
    <property type="protein sequence ID" value="SON54441.1"/>
    <property type="molecule type" value="Genomic_DNA"/>
</dbReference>
<dbReference type="Pfam" id="PF25917">
    <property type="entry name" value="BSH_RND"/>
    <property type="match status" value="1"/>
</dbReference>
<name>A0A2C9D3R7_9HYPH</name>
<dbReference type="GO" id="GO:0015562">
    <property type="term" value="F:efflux transmembrane transporter activity"/>
    <property type="evidence" value="ECO:0007669"/>
    <property type="project" value="TreeGrafter"/>
</dbReference>
<dbReference type="Proteomes" id="UP000223606">
    <property type="component" value="Chromosome 1"/>
</dbReference>
<dbReference type="NCBIfam" id="TIGR01730">
    <property type="entry name" value="RND_mfp"/>
    <property type="match status" value="1"/>
</dbReference>
<comment type="similarity">
    <text evidence="1">Belongs to the membrane fusion protein (MFP) (TC 8.A.1) family.</text>
</comment>
<dbReference type="PANTHER" id="PTHR30469">
    <property type="entry name" value="MULTIDRUG RESISTANCE PROTEIN MDTA"/>
    <property type="match status" value="1"/>
</dbReference>
<protein>
    <submittedName>
        <fullName evidence="5">Multidrug transporter MdtA</fullName>
    </submittedName>
</protein>
<dbReference type="RefSeq" id="WP_099554770.1">
    <property type="nucleotide sequence ID" value="NZ_LT960614.1"/>
</dbReference>
<evidence type="ECO:0000259" key="3">
    <source>
        <dbReference type="Pfam" id="PF25917"/>
    </source>
</evidence>
<evidence type="ECO:0000313" key="6">
    <source>
        <dbReference type="Proteomes" id="UP000223606"/>
    </source>
</evidence>
<dbReference type="Pfam" id="PF25954">
    <property type="entry name" value="Beta-barrel_RND_2"/>
    <property type="match status" value="1"/>
</dbReference>
<organism evidence="5 6">
    <name type="scientific">Hartmannibacter diazotrophicus</name>
    <dbReference type="NCBI Taxonomy" id="1482074"/>
    <lineage>
        <taxon>Bacteria</taxon>
        <taxon>Pseudomonadati</taxon>
        <taxon>Pseudomonadota</taxon>
        <taxon>Alphaproteobacteria</taxon>
        <taxon>Hyphomicrobiales</taxon>
        <taxon>Pleomorphomonadaceae</taxon>
        <taxon>Hartmannibacter</taxon>
    </lineage>
</organism>
<dbReference type="InterPro" id="IPR058625">
    <property type="entry name" value="MdtA-like_BSH"/>
</dbReference>
<dbReference type="InterPro" id="IPR006143">
    <property type="entry name" value="RND_pump_MFP"/>
</dbReference>
<accession>A0A2C9D3R7</accession>
<evidence type="ECO:0000259" key="4">
    <source>
        <dbReference type="Pfam" id="PF25954"/>
    </source>
</evidence>
<dbReference type="FunFam" id="2.40.30.170:FF:000010">
    <property type="entry name" value="Efflux RND transporter periplasmic adaptor subunit"/>
    <property type="match status" value="1"/>
</dbReference>
<gene>
    <name evidence="5" type="primary">mdtA_2</name>
    <name evidence="5" type="ORF">HDIA_0900</name>
</gene>
<proteinExistence type="inferred from homology"/>
<feature type="domain" description="CusB-like beta-barrel" evidence="4">
    <location>
        <begin position="235"/>
        <end position="306"/>
    </location>
</feature>
<feature type="region of interest" description="Disordered" evidence="2">
    <location>
        <begin position="381"/>
        <end position="412"/>
    </location>
</feature>
<dbReference type="PANTHER" id="PTHR30469:SF11">
    <property type="entry name" value="BLL4320 PROTEIN"/>
    <property type="match status" value="1"/>
</dbReference>
<evidence type="ECO:0000256" key="2">
    <source>
        <dbReference type="SAM" id="MobiDB-lite"/>
    </source>
</evidence>
<feature type="region of interest" description="Disordered" evidence="2">
    <location>
        <begin position="53"/>
        <end position="76"/>
    </location>
</feature>
<dbReference type="Gene3D" id="1.10.287.470">
    <property type="entry name" value="Helix hairpin bin"/>
    <property type="match status" value="1"/>
</dbReference>
<feature type="domain" description="Multidrug resistance protein MdtA-like barrel-sandwich hybrid" evidence="3">
    <location>
        <begin position="102"/>
        <end position="223"/>
    </location>
</feature>
<dbReference type="AlphaFoldDB" id="A0A2C9D3R7"/>
<keyword evidence="6" id="KW-1185">Reference proteome</keyword>